<keyword evidence="12 13" id="KW-0472">Membrane</keyword>
<evidence type="ECO:0000256" key="1">
    <source>
        <dbReference type="ARBA" id="ARBA00000085"/>
    </source>
</evidence>
<dbReference type="PRINTS" id="PR00344">
    <property type="entry name" value="BCTRLSENSOR"/>
</dbReference>
<evidence type="ECO:0000256" key="4">
    <source>
        <dbReference type="ARBA" id="ARBA00022553"/>
    </source>
</evidence>
<dbReference type="InterPro" id="IPR005467">
    <property type="entry name" value="His_kinase_dom"/>
</dbReference>
<dbReference type="InterPro" id="IPR004358">
    <property type="entry name" value="Sig_transdc_His_kin-like_C"/>
</dbReference>
<dbReference type="PANTHER" id="PTHR45453">
    <property type="entry name" value="PHOSPHATE REGULON SENSOR PROTEIN PHOR"/>
    <property type="match status" value="1"/>
</dbReference>
<keyword evidence="9" id="KW-0067">ATP-binding</keyword>
<dbReference type="SUPFAM" id="SSF55874">
    <property type="entry name" value="ATPase domain of HSP90 chaperone/DNA topoisomerase II/histidine kinase"/>
    <property type="match status" value="1"/>
</dbReference>
<keyword evidence="10 13" id="KW-1133">Transmembrane helix</keyword>
<keyword evidence="11" id="KW-0902">Two-component regulatory system</keyword>
<dbReference type="EMBL" id="LMUA01000008">
    <property type="protein sequence ID" value="KUE76631.1"/>
    <property type="molecule type" value="Genomic_DNA"/>
</dbReference>
<sequence length="381" mass="43880">MKNRDKTSHEDDYLLFKNRLSLKILLIMACSILIIAAVYLFVLKDNFANVVVAILDSFIYHDRDEAVAVYLRTFKAYEIWLFLIAVMGVFFMIFRRYLDSISKYFKEINRGIDTLVHEDTNDIALPPELASTERKINSIRHTLTKRKTDAELAEQRKNDLVMYLAHDLKTPLSSVIGYLNLLRDENQISEELREKYLSISLDKAERLEELINEFFEITRFNLSNITLVYSKINLTMMLEQLGHEFKPMLAGKNLKCEFDVQPDMMLSCDANKLQRVFDNVLRNAVSYCYENTTIQVNARQAEDYVLIQVINEGDTIPGERLERIFEQFYRLDVSRSSSTGGAGLGLAIAREIVELHHGQITARSENGITSFEVTLPTVGKS</sequence>
<evidence type="ECO:0000259" key="14">
    <source>
        <dbReference type="PROSITE" id="PS50109"/>
    </source>
</evidence>
<dbReference type="PANTHER" id="PTHR45453:SF1">
    <property type="entry name" value="PHOSPHATE REGULON SENSOR PROTEIN PHOR"/>
    <property type="match status" value="1"/>
</dbReference>
<evidence type="ECO:0000256" key="6">
    <source>
        <dbReference type="ARBA" id="ARBA00022692"/>
    </source>
</evidence>
<feature type="transmembrane region" description="Helical" evidence="13">
    <location>
        <begin position="79"/>
        <end position="98"/>
    </location>
</feature>
<protein>
    <recommendedName>
        <fullName evidence="3">histidine kinase</fullName>
        <ecNumber evidence="3">2.7.13.3</ecNumber>
    </recommendedName>
</protein>
<accession>A0A0W7TS39</accession>
<evidence type="ECO:0000313" key="15">
    <source>
        <dbReference type="EMBL" id="KUE76631.1"/>
    </source>
</evidence>
<dbReference type="FunFam" id="3.30.565.10:FF:000013">
    <property type="entry name" value="Two-component sensor histidine kinase"/>
    <property type="match status" value="1"/>
</dbReference>
<comment type="caution">
    <text evidence="15">The sequence shown here is derived from an EMBL/GenBank/DDBJ whole genome shotgun (WGS) entry which is preliminary data.</text>
</comment>
<keyword evidence="8 15" id="KW-0418">Kinase</keyword>
<dbReference type="EC" id="2.7.13.3" evidence="3"/>
<reference evidence="15 16" key="1">
    <citation type="submission" date="2015-10" db="EMBL/GenBank/DDBJ databases">
        <title>A novel member of the family Ruminococcaceae isolated from human faeces.</title>
        <authorList>
            <person name="Shkoporov A.N."/>
            <person name="Chaplin A.V."/>
            <person name="Motuzova O.V."/>
            <person name="Kafarskaia L.I."/>
            <person name="Efimov B.A."/>
        </authorList>
    </citation>
    <scope>NUCLEOTIDE SEQUENCE [LARGE SCALE GENOMIC DNA]</scope>
    <source>
        <strain evidence="15 16">668</strain>
    </source>
</reference>
<keyword evidence="4" id="KW-0597">Phosphoprotein</keyword>
<dbReference type="GO" id="GO:0004721">
    <property type="term" value="F:phosphoprotein phosphatase activity"/>
    <property type="evidence" value="ECO:0007669"/>
    <property type="project" value="TreeGrafter"/>
</dbReference>
<dbReference type="SMART" id="SM00388">
    <property type="entry name" value="HisKA"/>
    <property type="match status" value="1"/>
</dbReference>
<dbReference type="Gene3D" id="3.30.565.10">
    <property type="entry name" value="Histidine kinase-like ATPase, C-terminal domain"/>
    <property type="match status" value="1"/>
</dbReference>
<evidence type="ECO:0000256" key="8">
    <source>
        <dbReference type="ARBA" id="ARBA00022777"/>
    </source>
</evidence>
<dbReference type="PROSITE" id="PS50109">
    <property type="entry name" value="HIS_KIN"/>
    <property type="match status" value="1"/>
</dbReference>
<feature type="domain" description="Histidine kinase" evidence="14">
    <location>
        <begin position="163"/>
        <end position="379"/>
    </location>
</feature>
<evidence type="ECO:0000256" key="11">
    <source>
        <dbReference type="ARBA" id="ARBA00023012"/>
    </source>
</evidence>
<feature type="transmembrane region" description="Helical" evidence="13">
    <location>
        <begin position="20"/>
        <end position="42"/>
    </location>
</feature>
<keyword evidence="5" id="KW-0808">Transferase</keyword>
<keyword evidence="7" id="KW-0547">Nucleotide-binding</keyword>
<organism evidence="15 16">
    <name type="scientific">Ruthenibacterium lactatiformans</name>
    <dbReference type="NCBI Taxonomy" id="1550024"/>
    <lineage>
        <taxon>Bacteria</taxon>
        <taxon>Bacillati</taxon>
        <taxon>Bacillota</taxon>
        <taxon>Clostridia</taxon>
        <taxon>Eubacteriales</taxon>
        <taxon>Oscillospiraceae</taxon>
        <taxon>Ruthenibacterium</taxon>
    </lineage>
</organism>
<dbReference type="NCBIfam" id="NF033091">
    <property type="entry name" value="HK_VanS_ACDEFG"/>
    <property type="match status" value="1"/>
</dbReference>
<comment type="catalytic activity">
    <reaction evidence="1">
        <text>ATP + protein L-histidine = ADP + protein N-phospho-L-histidine.</text>
        <dbReference type="EC" id="2.7.13.3"/>
    </reaction>
</comment>
<dbReference type="GO" id="GO:0016036">
    <property type="term" value="P:cellular response to phosphate starvation"/>
    <property type="evidence" value="ECO:0007669"/>
    <property type="project" value="TreeGrafter"/>
</dbReference>
<dbReference type="Pfam" id="PF00512">
    <property type="entry name" value="HisKA"/>
    <property type="match status" value="1"/>
</dbReference>
<dbReference type="InterPro" id="IPR058212">
    <property type="entry name" value="VanS-like"/>
</dbReference>
<dbReference type="Proteomes" id="UP000053433">
    <property type="component" value="Unassembled WGS sequence"/>
</dbReference>
<evidence type="ECO:0000256" key="10">
    <source>
        <dbReference type="ARBA" id="ARBA00022989"/>
    </source>
</evidence>
<proteinExistence type="predicted"/>
<dbReference type="RefSeq" id="WP_058723110.1">
    <property type="nucleotide sequence ID" value="NZ_LMUA01000008.1"/>
</dbReference>
<evidence type="ECO:0000256" key="2">
    <source>
        <dbReference type="ARBA" id="ARBA00004370"/>
    </source>
</evidence>
<dbReference type="SMART" id="SM00387">
    <property type="entry name" value="HATPase_c"/>
    <property type="match status" value="1"/>
</dbReference>
<evidence type="ECO:0000256" key="9">
    <source>
        <dbReference type="ARBA" id="ARBA00022840"/>
    </source>
</evidence>
<gene>
    <name evidence="15" type="ORF">ASJ35_07800</name>
</gene>
<evidence type="ECO:0000256" key="3">
    <source>
        <dbReference type="ARBA" id="ARBA00012438"/>
    </source>
</evidence>
<evidence type="ECO:0000256" key="5">
    <source>
        <dbReference type="ARBA" id="ARBA00022679"/>
    </source>
</evidence>
<dbReference type="InterPro" id="IPR050351">
    <property type="entry name" value="BphY/WalK/GraS-like"/>
</dbReference>
<comment type="subcellular location">
    <subcellularLocation>
        <location evidence="2">Membrane</location>
    </subcellularLocation>
</comment>
<dbReference type="InterPro" id="IPR003661">
    <property type="entry name" value="HisK_dim/P_dom"/>
</dbReference>
<dbReference type="AlphaFoldDB" id="A0A0W7TS39"/>
<dbReference type="Pfam" id="PF02518">
    <property type="entry name" value="HATPase_c"/>
    <property type="match status" value="1"/>
</dbReference>
<evidence type="ECO:0000313" key="16">
    <source>
        <dbReference type="Proteomes" id="UP000053433"/>
    </source>
</evidence>
<name>A0A0W7TS39_9FIRM</name>
<evidence type="ECO:0000256" key="13">
    <source>
        <dbReference type="SAM" id="Phobius"/>
    </source>
</evidence>
<dbReference type="CDD" id="cd00082">
    <property type="entry name" value="HisKA"/>
    <property type="match status" value="1"/>
</dbReference>
<dbReference type="InterPro" id="IPR036890">
    <property type="entry name" value="HATPase_C_sf"/>
</dbReference>
<evidence type="ECO:0000256" key="12">
    <source>
        <dbReference type="ARBA" id="ARBA00023136"/>
    </source>
</evidence>
<evidence type="ECO:0000256" key="7">
    <source>
        <dbReference type="ARBA" id="ARBA00022741"/>
    </source>
</evidence>
<dbReference type="GO" id="GO:0005886">
    <property type="term" value="C:plasma membrane"/>
    <property type="evidence" value="ECO:0007669"/>
    <property type="project" value="TreeGrafter"/>
</dbReference>
<dbReference type="SUPFAM" id="SSF47384">
    <property type="entry name" value="Homodimeric domain of signal transducing histidine kinase"/>
    <property type="match status" value="1"/>
</dbReference>
<dbReference type="GO" id="GO:0000155">
    <property type="term" value="F:phosphorelay sensor kinase activity"/>
    <property type="evidence" value="ECO:0007669"/>
    <property type="project" value="InterPro"/>
</dbReference>
<dbReference type="InterPro" id="IPR003594">
    <property type="entry name" value="HATPase_dom"/>
</dbReference>
<dbReference type="InterPro" id="IPR036097">
    <property type="entry name" value="HisK_dim/P_sf"/>
</dbReference>
<dbReference type="Gene3D" id="1.10.287.130">
    <property type="match status" value="1"/>
</dbReference>
<keyword evidence="6 13" id="KW-0812">Transmembrane</keyword>
<dbReference type="GO" id="GO:0005524">
    <property type="term" value="F:ATP binding"/>
    <property type="evidence" value="ECO:0007669"/>
    <property type="project" value="UniProtKB-KW"/>
</dbReference>